<evidence type="ECO:0000256" key="3">
    <source>
        <dbReference type="ARBA" id="ARBA00022801"/>
    </source>
</evidence>
<dbReference type="SMART" id="SM00226">
    <property type="entry name" value="LMWPc"/>
    <property type="match status" value="1"/>
</dbReference>
<comment type="caution">
    <text evidence="6">The sequence shown here is derived from an EMBL/GenBank/DDBJ whole genome shotgun (WGS) entry which is preliminary data.</text>
</comment>
<keyword evidence="3 6" id="KW-0378">Hydrolase</keyword>
<dbReference type="CDD" id="cd16343">
    <property type="entry name" value="LMWPTP"/>
    <property type="match status" value="1"/>
</dbReference>
<dbReference type="PRINTS" id="PR00719">
    <property type="entry name" value="LMWPTPASE"/>
</dbReference>
<dbReference type="InterPro" id="IPR050438">
    <property type="entry name" value="LMW_PTPase"/>
</dbReference>
<evidence type="ECO:0000256" key="2">
    <source>
        <dbReference type="ARBA" id="ARBA00013064"/>
    </source>
</evidence>
<reference evidence="6" key="1">
    <citation type="submission" date="2023-06" db="EMBL/GenBank/DDBJ databases">
        <title>Genomic of Parafulvivirga corallium.</title>
        <authorList>
            <person name="Wang G."/>
        </authorList>
    </citation>
    <scope>NUCLEOTIDE SEQUENCE</scope>
    <source>
        <strain evidence="6">BMA10</strain>
    </source>
</reference>
<dbReference type="GO" id="GO:0004725">
    <property type="term" value="F:protein tyrosine phosphatase activity"/>
    <property type="evidence" value="ECO:0007669"/>
    <property type="project" value="UniProtKB-EC"/>
</dbReference>
<comment type="similarity">
    <text evidence="1">Belongs to the low molecular weight phosphotyrosine protein phosphatase family.</text>
</comment>
<dbReference type="EMBL" id="JAUJEA010000007">
    <property type="protein sequence ID" value="MDN5203367.1"/>
    <property type="molecule type" value="Genomic_DNA"/>
</dbReference>
<keyword evidence="7" id="KW-1185">Reference proteome</keyword>
<gene>
    <name evidence="6" type="ORF">QQ008_18415</name>
</gene>
<dbReference type="Proteomes" id="UP001172082">
    <property type="component" value="Unassembled WGS sequence"/>
</dbReference>
<dbReference type="RefSeq" id="WP_346753391.1">
    <property type="nucleotide sequence ID" value="NZ_JAUJEA010000007.1"/>
</dbReference>
<dbReference type="InterPro" id="IPR017867">
    <property type="entry name" value="Tyr_phospatase_low_mol_wt"/>
</dbReference>
<feature type="domain" description="Phosphotyrosine protein phosphatase I" evidence="5">
    <location>
        <begin position="2"/>
        <end position="152"/>
    </location>
</feature>
<dbReference type="InterPro" id="IPR023485">
    <property type="entry name" value="Ptyr_pPase"/>
</dbReference>
<dbReference type="Gene3D" id="3.40.50.2300">
    <property type="match status" value="1"/>
</dbReference>
<dbReference type="EC" id="3.1.3.48" evidence="2"/>
<name>A0ABT8KRH2_9BACT</name>
<evidence type="ECO:0000313" key="7">
    <source>
        <dbReference type="Proteomes" id="UP001172082"/>
    </source>
</evidence>
<accession>A0ABT8KRH2</accession>
<evidence type="ECO:0000256" key="4">
    <source>
        <dbReference type="ARBA" id="ARBA00022912"/>
    </source>
</evidence>
<keyword evidence="4" id="KW-0904">Protein phosphatase</keyword>
<dbReference type="PANTHER" id="PTHR11717">
    <property type="entry name" value="LOW MOLECULAR WEIGHT PROTEIN TYROSINE PHOSPHATASE"/>
    <property type="match status" value="1"/>
</dbReference>
<evidence type="ECO:0000259" key="5">
    <source>
        <dbReference type="SMART" id="SM00226"/>
    </source>
</evidence>
<dbReference type="Pfam" id="PF01451">
    <property type="entry name" value="LMWPc"/>
    <property type="match status" value="1"/>
</dbReference>
<proteinExistence type="inferred from homology"/>
<protein>
    <recommendedName>
        <fullName evidence="2">protein-tyrosine-phosphatase</fullName>
        <ecNumber evidence="2">3.1.3.48</ecNumber>
    </recommendedName>
</protein>
<evidence type="ECO:0000313" key="6">
    <source>
        <dbReference type="EMBL" id="MDN5203367.1"/>
    </source>
</evidence>
<sequence length="162" mass="18596">MIKVLFVCLGNICRSPLAEGIFELMVQNRKLNGIIKCDSAGTSNYHIGDPPDRRTVQNAKENGVILTSRARQFDPADFKLFDYIVAMDSQNLKVIKSIEPSGNQESYEILMMREFDRLETNADVPDPYYGGEKGFQEVFEILERSNQNFLEFLIERHNLKRA</sequence>
<dbReference type="SUPFAM" id="SSF52788">
    <property type="entry name" value="Phosphotyrosine protein phosphatases I"/>
    <property type="match status" value="1"/>
</dbReference>
<dbReference type="InterPro" id="IPR036196">
    <property type="entry name" value="Ptyr_pPase_sf"/>
</dbReference>
<evidence type="ECO:0000256" key="1">
    <source>
        <dbReference type="ARBA" id="ARBA00011063"/>
    </source>
</evidence>
<organism evidence="6 7">
    <name type="scientific">Splendidivirga corallicola</name>
    <dbReference type="NCBI Taxonomy" id="3051826"/>
    <lineage>
        <taxon>Bacteria</taxon>
        <taxon>Pseudomonadati</taxon>
        <taxon>Bacteroidota</taxon>
        <taxon>Cytophagia</taxon>
        <taxon>Cytophagales</taxon>
        <taxon>Splendidivirgaceae</taxon>
        <taxon>Splendidivirga</taxon>
    </lineage>
</organism>
<dbReference type="PANTHER" id="PTHR11717:SF7">
    <property type="entry name" value="LOW MOLECULAR WEIGHT PHOSPHOTYROSINE PROTEIN PHOSPHATASE"/>
    <property type="match status" value="1"/>
</dbReference>